<dbReference type="EMBL" id="CM004473">
    <property type="protein sequence ID" value="OCT83473.1"/>
    <property type="molecule type" value="Genomic_DNA"/>
</dbReference>
<protein>
    <submittedName>
        <fullName evidence="1">Uncharacterized protein</fullName>
    </submittedName>
</protein>
<dbReference type="AlphaFoldDB" id="A0A974D1P7"/>
<proteinExistence type="predicted"/>
<accession>A0A974D1P7</accession>
<name>A0A974D1P7_XENLA</name>
<evidence type="ECO:0000313" key="1">
    <source>
        <dbReference type="EMBL" id="OCT83473.1"/>
    </source>
</evidence>
<reference evidence="2" key="1">
    <citation type="journal article" date="2016" name="Nature">
        <title>Genome evolution in the allotetraploid frog Xenopus laevis.</title>
        <authorList>
            <person name="Session A.M."/>
            <person name="Uno Y."/>
            <person name="Kwon T."/>
            <person name="Chapman J.A."/>
            <person name="Toyoda A."/>
            <person name="Takahashi S."/>
            <person name="Fukui A."/>
            <person name="Hikosaka A."/>
            <person name="Suzuki A."/>
            <person name="Kondo M."/>
            <person name="van Heeringen S.J."/>
            <person name="Quigley I."/>
            <person name="Heinz S."/>
            <person name="Ogino H."/>
            <person name="Ochi H."/>
            <person name="Hellsten U."/>
            <person name="Lyons J.B."/>
            <person name="Simakov O."/>
            <person name="Putnam N."/>
            <person name="Stites J."/>
            <person name="Kuroki Y."/>
            <person name="Tanaka T."/>
            <person name="Michiue T."/>
            <person name="Watanabe M."/>
            <person name="Bogdanovic O."/>
            <person name="Lister R."/>
            <person name="Georgiou G."/>
            <person name="Paranjpe S.S."/>
            <person name="van Kruijsbergen I."/>
            <person name="Shu S."/>
            <person name="Carlson J."/>
            <person name="Kinoshita T."/>
            <person name="Ohta Y."/>
            <person name="Mawaribuchi S."/>
            <person name="Jenkins J."/>
            <person name="Grimwood J."/>
            <person name="Schmutz J."/>
            <person name="Mitros T."/>
            <person name="Mozaffari S.V."/>
            <person name="Suzuki Y."/>
            <person name="Haramoto Y."/>
            <person name="Yamamoto T.S."/>
            <person name="Takagi C."/>
            <person name="Heald R."/>
            <person name="Miller K."/>
            <person name="Haudenschild C."/>
            <person name="Kitzman J."/>
            <person name="Nakayama T."/>
            <person name="Izutsu Y."/>
            <person name="Robert J."/>
            <person name="Fortriede J."/>
            <person name="Burns K."/>
            <person name="Lotay V."/>
            <person name="Karimi K."/>
            <person name="Yasuoka Y."/>
            <person name="Dichmann D.S."/>
            <person name="Flajnik M.F."/>
            <person name="Houston D.W."/>
            <person name="Shendure J."/>
            <person name="DuPasquier L."/>
            <person name="Vize P.D."/>
            <person name="Zorn A.M."/>
            <person name="Ito M."/>
            <person name="Marcotte E.M."/>
            <person name="Wallingford J.B."/>
            <person name="Ito Y."/>
            <person name="Asashima M."/>
            <person name="Ueno N."/>
            <person name="Matsuda Y."/>
            <person name="Veenstra G.J."/>
            <person name="Fujiyama A."/>
            <person name="Harland R.M."/>
            <person name="Taira M."/>
            <person name="Rokhsar D.S."/>
        </authorList>
    </citation>
    <scope>NUCLEOTIDE SEQUENCE [LARGE SCALE GENOMIC DNA]</scope>
    <source>
        <strain evidence="2">J</strain>
    </source>
</reference>
<gene>
    <name evidence="1" type="ORF">XELAEV_18026016mg</name>
</gene>
<organism evidence="1 2">
    <name type="scientific">Xenopus laevis</name>
    <name type="common">African clawed frog</name>
    <dbReference type="NCBI Taxonomy" id="8355"/>
    <lineage>
        <taxon>Eukaryota</taxon>
        <taxon>Metazoa</taxon>
        <taxon>Chordata</taxon>
        <taxon>Craniata</taxon>
        <taxon>Vertebrata</taxon>
        <taxon>Euteleostomi</taxon>
        <taxon>Amphibia</taxon>
        <taxon>Batrachia</taxon>
        <taxon>Anura</taxon>
        <taxon>Pipoidea</taxon>
        <taxon>Pipidae</taxon>
        <taxon>Xenopodinae</taxon>
        <taxon>Xenopus</taxon>
        <taxon>Xenopus</taxon>
    </lineage>
</organism>
<evidence type="ECO:0000313" key="2">
    <source>
        <dbReference type="Proteomes" id="UP000694892"/>
    </source>
</evidence>
<dbReference type="Proteomes" id="UP000694892">
    <property type="component" value="Chromosome 4S"/>
</dbReference>
<sequence>MDETESELDIPKYIISFYSRKFRAVLGNSQHPLMMKWWQPYLPALLAANPGLQLLYVLPKAQHRLCPFLIL</sequence>